<evidence type="ECO:0000256" key="6">
    <source>
        <dbReference type="ARBA" id="ARBA00023012"/>
    </source>
</evidence>
<dbReference type="InterPro" id="IPR000700">
    <property type="entry name" value="PAS-assoc_C"/>
</dbReference>
<name>A0ABN3N8I2_9ACTN</name>
<gene>
    <name evidence="13" type="ORF">GCM10010201_11630</name>
</gene>
<dbReference type="InterPro" id="IPR003594">
    <property type="entry name" value="HATPase_dom"/>
</dbReference>
<evidence type="ECO:0000313" key="13">
    <source>
        <dbReference type="EMBL" id="GAA2516630.1"/>
    </source>
</evidence>
<dbReference type="RefSeq" id="WP_344169423.1">
    <property type="nucleotide sequence ID" value="NZ_BAAARY010000004.1"/>
</dbReference>
<dbReference type="NCBIfam" id="TIGR00229">
    <property type="entry name" value="sensory_box"/>
    <property type="match status" value="1"/>
</dbReference>
<dbReference type="Pfam" id="PF02518">
    <property type="entry name" value="HATPase_c"/>
    <property type="match status" value="1"/>
</dbReference>
<dbReference type="SMART" id="SM00091">
    <property type="entry name" value="PAS"/>
    <property type="match status" value="1"/>
</dbReference>
<dbReference type="InterPro" id="IPR005467">
    <property type="entry name" value="His_kinase_dom"/>
</dbReference>
<dbReference type="InterPro" id="IPR013655">
    <property type="entry name" value="PAS_fold_3"/>
</dbReference>
<dbReference type="Gene3D" id="1.10.287.130">
    <property type="match status" value="1"/>
</dbReference>
<keyword evidence="4 7" id="KW-0597">Phosphoprotein</keyword>
<dbReference type="InterPro" id="IPR001789">
    <property type="entry name" value="Sig_transdc_resp-reg_receiver"/>
</dbReference>
<dbReference type="Gene3D" id="3.40.50.2300">
    <property type="match status" value="2"/>
</dbReference>
<keyword evidence="14" id="KW-1185">Reference proteome</keyword>
<dbReference type="InterPro" id="IPR036097">
    <property type="entry name" value="HisK_dim/P_sf"/>
</dbReference>
<feature type="domain" description="Response regulatory" evidence="10">
    <location>
        <begin position="522"/>
        <end position="638"/>
    </location>
</feature>
<dbReference type="PROSITE" id="PS50109">
    <property type="entry name" value="HIS_KIN"/>
    <property type="match status" value="1"/>
</dbReference>
<dbReference type="EMBL" id="BAAARY010000004">
    <property type="protein sequence ID" value="GAA2516630.1"/>
    <property type="molecule type" value="Genomic_DNA"/>
</dbReference>
<evidence type="ECO:0000256" key="2">
    <source>
        <dbReference type="ARBA" id="ARBA00004236"/>
    </source>
</evidence>
<evidence type="ECO:0000313" key="14">
    <source>
        <dbReference type="Proteomes" id="UP001499978"/>
    </source>
</evidence>
<dbReference type="CDD" id="cd00156">
    <property type="entry name" value="REC"/>
    <property type="match status" value="1"/>
</dbReference>
<proteinExistence type="predicted"/>
<evidence type="ECO:0000259" key="12">
    <source>
        <dbReference type="PROSITE" id="PS50113"/>
    </source>
</evidence>
<evidence type="ECO:0000259" key="9">
    <source>
        <dbReference type="PROSITE" id="PS50109"/>
    </source>
</evidence>
<keyword evidence="5" id="KW-0418">Kinase</keyword>
<evidence type="ECO:0000256" key="8">
    <source>
        <dbReference type="SAM" id="MobiDB-lite"/>
    </source>
</evidence>
<dbReference type="SMART" id="SM00388">
    <property type="entry name" value="HisKA"/>
    <property type="match status" value="1"/>
</dbReference>
<comment type="caution">
    <text evidence="13">The sequence shown here is derived from an EMBL/GenBank/DDBJ whole genome shotgun (WGS) entry which is preliminary data.</text>
</comment>
<feature type="region of interest" description="Disordered" evidence="8">
    <location>
        <begin position="501"/>
        <end position="520"/>
    </location>
</feature>
<feature type="domain" description="Response regulatory" evidence="10">
    <location>
        <begin position="5"/>
        <end position="121"/>
    </location>
</feature>
<evidence type="ECO:0000259" key="11">
    <source>
        <dbReference type="PROSITE" id="PS50112"/>
    </source>
</evidence>
<feature type="domain" description="PAS" evidence="11">
    <location>
        <begin position="139"/>
        <end position="204"/>
    </location>
</feature>
<dbReference type="PROSITE" id="PS50110">
    <property type="entry name" value="RESPONSE_REGULATORY"/>
    <property type="match status" value="2"/>
</dbReference>
<dbReference type="InterPro" id="IPR003661">
    <property type="entry name" value="HisK_dim/P_dom"/>
</dbReference>
<dbReference type="Pfam" id="PF08447">
    <property type="entry name" value="PAS_3"/>
    <property type="match status" value="1"/>
</dbReference>
<dbReference type="SMART" id="SM00448">
    <property type="entry name" value="REC"/>
    <property type="match status" value="2"/>
</dbReference>
<dbReference type="PROSITE" id="PS50113">
    <property type="entry name" value="PAC"/>
    <property type="match status" value="1"/>
</dbReference>
<dbReference type="Gene3D" id="3.30.565.10">
    <property type="entry name" value="Histidine kinase-like ATPase, C-terminal domain"/>
    <property type="match status" value="1"/>
</dbReference>
<dbReference type="CDD" id="cd00130">
    <property type="entry name" value="PAS"/>
    <property type="match status" value="1"/>
</dbReference>
<keyword evidence="6" id="KW-0902">Two-component regulatory system</keyword>
<feature type="domain" description="Histidine kinase" evidence="9">
    <location>
        <begin position="284"/>
        <end position="498"/>
    </location>
</feature>
<dbReference type="EC" id="2.7.13.3" evidence="3"/>
<dbReference type="Pfam" id="PF00512">
    <property type="entry name" value="HisKA"/>
    <property type="match status" value="1"/>
</dbReference>
<feature type="domain" description="PAC" evidence="12">
    <location>
        <begin position="212"/>
        <end position="264"/>
    </location>
</feature>
<dbReference type="Gene3D" id="3.30.450.20">
    <property type="entry name" value="PAS domain"/>
    <property type="match status" value="1"/>
</dbReference>
<evidence type="ECO:0000256" key="5">
    <source>
        <dbReference type="ARBA" id="ARBA00022777"/>
    </source>
</evidence>
<dbReference type="SUPFAM" id="SSF47384">
    <property type="entry name" value="Homodimeric domain of signal transducing histidine kinase"/>
    <property type="match status" value="1"/>
</dbReference>
<dbReference type="InterPro" id="IPR000014">
    <property type="entry name" value="PAS"/>
</dbReference>
<dbReference type="Proteomes" id="UP001499978">
    <property type="component" value="Unassembled WGS sequence"/>
</dbReference>
<dbReference type="SUPFAM" id="SSF55874">
    <property type="entry name" value="ATPase domain of HSP90 chaperone/DNA topoisomerase II/histidine kinase"/>
    <property type="match status" value="1"/>
</dbReference>
<dbReference type="InterPro" id="IPR035965">
    <property type="entry name" value="PAS-like_dom_sf"/>
</dbReference>
<evidence type="ECO:0000259" key="10">
    <source>
        <dbReference type="PROSITE" id="PS50110"/>
    </source>
</evidence>
<dbReference type="CDD" id="cd00082">
    <property type="entry name" value="HisKA"/>
    <property type="match status" value="1"/>
</dbReference>
<dbReference type="SUPFAM" id="SSF52172">
    <property type="entry name" value="CheY-like"/>
    <property type="match status" value="2"/>
</dbReference>
<protein>
    <recommendedName>
        <fullName evidence="3">histidine kinase</fullName>
        <ecNumber evidence="3">2.7.13.3</ecNumber>
    </recommendedName>
</protein>
<organism evidence="13 14">
    <name type="scientific">Pilimelia columellifera subsp. columellifera</name>
    <dbReference type="NCBI Taxonomy" id="706583"/>
    <lineage>
        <taxon>Bacteria</taxon>
        <taxon>Bacillati</taxon>
        <taxon>Actinomycetota</taxon>
        <taxon>Actinomycetes</taxon>
        <taxon>Micromonosporales</taxon>
        <taxon>Micromonosporaceae</taxon>
        <taxon>Pilimelia</taxon>
    </lineage>
</organism>
<feature type="modified residue" description="4-aspartylphosphate" evidence="7">
    <location>
        <position position="573"/>
    </location>
</feature>
<evidence type="ECO:0000256" key="1">
    <source>
        <dbReference type="ARBA" id="ARBA00000085"/>
    </source>
</evidence>
<dbReference type="PROSITE" id="PS50112">
    <property type="entry name" value="PAS"/>
    <property type="match status" value="1"/>
</dbReference>
<dbReference type="InterPro" id="IPR036890">
    <property type="entry name" value="HATPase_C_sf"/>
</dbReference>
<dbReference type="PANTHER" id="PTHR43065:SF42">
    <property type="entry name" value="TWO-COMPONENT SENSOR PPRA"/>
    <property type="match status" value="1"/>
</dbReference>
<evidence type="ECO:0000256" key="7">
    <source>
        <dbReference type="PROSITE-ProRule" id="PRU00169"/>
    </source>
</evidence>
<comment type="subcellular location">
    <subcellularLocation>
        <location evidence="2">Cell membrane</location>
    </subcellularLocation>
</comment>
<keyword evidence="5" id="KW-0808">Transferase</keyword>
<sequence length="644" mass="70116">MAPIRLLIVEDSDDDALLMVHRFRRAGMDIEHRRAETAREMEEALRVDPPDAIISDFNVPGFGAEAALALLREHNLDLPFIVVSGEVGEERAAALMKAGAHDVVLKERLARLAPALARELREAADRRQRQAAELALRRSEERFRLIAEHAKDIIFRFRLRPDMAFEYVSPAVEAIIGHTPEELYADPMVLAAILDPDDKRRVLESWEHPRPEPLVMRWRRLDGRVAWTEQRAVSITDDQGRAVAVEGILRDVTSAVLADQERERLEQQLRQAERLESLGQLAGGIAHDFNNLLAVITGYAAMVDDAIPPNDPAHADLEGIRAAAQRGAGLTRQLLIFSKREPSRPERVDLNLVVEETQILLSRTLGEDIALCSRLTPGLLPVVADRSKVEQVLMNLVMNSRAAMPDGGELTIATSNLPGSGDVPGQVELTVVDTGCGMPEEVASRAFEPFFTTRGPTNGSGLGLATAYGAVKEAGGDISIASAVGVGTTVRITLPVAPAGPPQHVAPAAPQPERPAGDAGGTVLLVEDEDAVREIVRRILIRAGYAVLHSGRPKEALRMFAEHGQDIDAVIADVVMPEMSGTQMVAQMLHERPDLPVLFMSGYTMGEAPGGYALPEGAPLLRKPFDGKTLVRRLRELVDAPRAV</sequence>
<reference evidence="13 14" key="1">
    <citation type="journal article" date="2019" name="Int. J. Syst. Evol. Microbiol.">
        <title>The Global Catalogue of Microorganisms (GCM) 10K type strain sequencing project: providing services to taxonomists for standard genome sequencing and annotation.</title>
        <authorList>
            <consortium name="The Broad Institute Genomics Platform"/>
            <consortium name="The Broad Institute Genome Sequencing Center for Infectious Disease"/>
            <person name="Wu L."/>
            <person name="Ma J."/>
        </authorList>
    </citation>
    <scope>NUCLEOTIDE SEQUENCE [LARGE SCALE GENOMIC DNA]</scope>
    <source>
        <strain evidence="13 14">JCM 3367</strain>
    </source>
</reference>
<dbReference type="InterPro" id="IPR011006">
    <property type="entry name" value="CheY-like_superfamily"/>
</dbReference>
<evidence type="ECO:0000256" key="4">
    <source>
        <dbReference type="ARBA" id="ARBA00022553"/>
    </source>
</evidence>
<dbReference type="PRINTS" id="PR00344">
    <property type="entry name" value="BCTRLSENSOR"/>
</dbReference>
<evidence type="ECO:0000256" key="3">
    <source>
        <dbReference type="ARBA" id="ARBA00012438"/>
    </source>
</evidence>
<dbReference type="Pfam" id="PF00072">
    <property type="entry name" value="Response_reg"/>
    <property type="match status" value="2"/>
</dbReference>
<dbReference type="SMART" id="SM00387">
    <property type="entry name" value="HATPase_c"/>
    <property type="match status" value="1"/>
</dbReference>
<accession>A0ABN3N8I2</accession>
<dbReference type="InterPro" id="IPR004358">
    <property type="entry name" value="Sig_transdc_His_kin-like_C"/>
</dbReference>
<dbReference type="SUPFAM" id="SSF55785">
    <property type="entry name" value="PYP-like sensor domain (PAS domain)"/>
    <property type="match status" value="1"/>
</dbReference>
<feature type="modified residue" description="4-aspartylphosphate" evidence="7">
    <location>
        <position position="56"/>
    </location>
</feature>
<comment type="catalytic activity">
    <reaction evidence="1">
        <text>ATP + protein L-histidine = ADP + protein N-phospho-L-histidine.</text>
        <dbReference type="EC" id="2.7.13.3"/>
    </reaction>
</comment>
<dbReference type="PANTHER" id="PTHR43065">
    <property type="entry name" value="SENSOR HISTIDINE KINASE"/>
    <property type="match status" value="1"/>
</dbReference>